<evidence type="ECO:0000313" key="2">
    <source>
        <dbReference type="Proteomes" id="UP000276133"/>
    </source>
</evidence>
<comment type="caution">
    <text evidence="1">The sequence shown here is derived from an EMBL/GenBank/DDBJ whole genome shotgun (WGS) entry which is preliminary data.</text>
</comment>
<gene>
    <name evidence="1" type="ORF">BpHYR1_022630</name>
</gene>
<dbReference type="AlphaFoldDB" id="A0A3M7Q515"/>
<evidence type="ECO:0000313" key="1">
    <source>
        <dbReference type="EMBL" id="RNA06517.1"/>
    </source>
</evidence>
<reference evidence="1 2" key="1">
    <citation type="journal article" date="2018" name="Sci. Rep.">
        <title>Genomic signatures of local adaptation to the degree of environmental predictability in rotifers.</title>
        <authorList>
            <person name="Franch-Gras L."/>
            <person name="Hahn C."/>
            <person name="Garcia-Roger E.M."/>
            <person name="Carmona M.J."/>
            <person name="Serra M."/>
            <person name="Gomez A."/>
        </authorList>
    </citation>
    <scope>NUCLEOTIDE SEQUENCE [LARGE SCALE GENOMIC DNA]</scope>
    <source>
        <strain evidence="1">HYR1</strain>
    </source>
</reference>
<dbReference type="Proteomes" id="UP000276133">
    <property type="component" value="Unassembled WGS sequence"/>
</dbReference>
<sequence length="131" mass="15029">MYFGIMSQTQDFLLTPVTTQSIHKKRYKKRSLVHNHSIIVSECENSKLKCCYCTVDNMLGHLETEHALELGYQHNNNYEFGHEDAEDDVLSEPHKKKFKASSGLLDLNLIQLLSQQPCHSQLLKINILPSS</sequence>
<dbReference type="EMBL" id="REGN01007363">
    <property type="protein sequence ID" value="RNA06517.1"/>
    <property type="molecule type" value="Genomic_DNA"/>
</dbReference>
<accession>A0A3M7Q515</accession>
<name>A0A3M7Q515_BRAPC</name>
<proteinExistence type="predicted"/>
<protein>
    <submittedName>
        <fullName evidence="1">Uncharacterized protein</fullName>
    </submittedName>
</protein>
<organism evidence="1 2">
    <name type="scientific">Brachionus plicatilis</name>
    <name type="common">Marine rotifer</name>
    <name type="synonym">Brachionus muelleri</name>
    <dbReference type="NCBI Taxonomy" id="10195"/>
    <lineage>
        <taxon>Eukaryota</taxon>
        <taxon>Metazoa</taxon>
        <taxon>Spiralia</taxon>
        <taxon>Gnathifera</taxon>
        <taxon>Rotifera</taxon>
        <taxon>Eurotatoria</taxon>
        <taxon>Monogononta</taxon>
        <taxon>Pseudotrocha</taxon>
        <taxon>Ploima</taxon>
        <taxon>Brachionidae</taxon>
        <taxon>Brachionus</taxon>
    </lineage>
</organism>
<keyword evidence="2" id="KW-1185">Reference proteome</keyword>